<name>A0A520MZZ8_9GAMM</name>
<dbReference type="GO" id="GO:0003688">
    <property type="term" value="F:DNA replication origin binding"/>
    <property type="evidence" value="ECO:0007669"/>
    <property type="project" value="TreeGrafter"/>
</dbReference>
<dbReference type="EMBL" id="SHBE01000002">
    <property type="protein sequence ID" value="RZO26807.1"/>
    <property type="molecule type" value="Genomic_DNA"/>
</dbReference>
<dbReference type="GO" id="GO:0006270">
    <property type="term" value="P:DNA replication initiation"/>
    <property type="evidence" value="ECO:0007669"/>
    <property type="project" value="TreeGrafter"/>
</dbReference>
<dbReference type="Pfam" id="PF05970">
    <property type="entry name" value="PIF1"/>
    <property type="match status" value="1"/>
</dbReference>
<accession>A0A520MZZ8</accession>
<dbReference type="Proteomes" id="UP000315825">
    <property type="component" value="Unassembled WGS sequence"/>
</dbReference>
<sequence length="235" mass="27251">MKNINSSKQIFFDFGRDYDAQIDNFFFTKKNEVLSSQMKELINNNLSDNIFINGEQGSGKTFLLNSVLNEIKTKEKISLYIDVSKLKAENNNFEGLESSFLLCLDNVDKCEKDIQIQIFNLINECKNTETILLLTSNYGINEINVFADLQSRIAQMNKFYINELEDTDVKGAIKFISKKLNINLDDDSVNYLELFIRRDFSSIKQMLLDLDRYIYSEKKQPSKMMVAKFIKQLGS</sequence>
<dbReference type="PANTHER" id="PTHR30050:SF5">
    <property type="entry name" value="DNAA REGULATORY INACTIVATOR HDA"/>
    <property type="match status" value="1"/>
</dbReference>
<dbReference type="GO" id="GO:0005886">
    <property type="term" value="C:plasma membrane"/>
    <property type="evidence" value="ECO:0007669"/>
    <property type="project" value="TreeGrafter"/>
</dbReference>
<dbReference type="SUPFAM" id="SSF52540">
    <property type="entry name" value="P-loop containing nucleoside triphosphate hydrolases"/>
    <property type="match status" value="1"/>
</dbReference>
<gene>
    <name evidence="2" type="ORF">EVA92_01225</name>
</gene>
<proteinExistence type="predicted"/>
<feature type="domain" description="DNA helicase Pif1-like DEAD-box helicase" evidence="1">
    <location>
        <begin position="36"/>
        <end position="87"/>
    </location>
</feature>
<dbReference type="GO" id="GO:0006281">
    <property type="term" value="P:DNA repair"/>
    <property type="evidence" value="ECO:0007669"/>
    <property type="project" value="InterPro"/>
</dbReference>
<reference evidence="2 3" key="1">
    <citation type="submission" date="2019-02" db="EMBL/GenBank/DDBJ databases">
        <title>Prokaryotic population dynamics and viral predation in marine succession experiment using metagenomics: the confinement effect.</title>
        <authorList>
            <person name="Haro-Moreno J.M."/>
            <person name="Rodriguez-Valera F."/>
            <person name="Lopez-Perez M."/>
        </authorList>
    </citation>
    <scope>NUCLEOTIDE SEQUENCE [LARGE SCALE GENOMIC DNA]</scope>
    <source>
        <strain evidence="2">MED-G159</strain>
    </source>
</reference>
<dbReference type="InterPro" id="IPR010285">
    <property type="entry name" value="DNA_helicase_pif1-like_DEAD"/>
</dbReference>
<organism evidence="2 3">
    <name type="scientific">SAR86 cluster bacterium</name>
    <dbReference type="NCBI Taxonomy" id="2030880"/>
    <lineage>
        <taxon>Bacteria</taxon>
        <taxon>Pseudomonadati</taxon>
        <taxon>Pseudomonadota</taxon>
        <taxon>Gammaproteobacteria</taxon>
        <taxon>SAR86 cluster</taxon>
    </lineage>
</organism>
<dbReference type="AlphaFoldDB" id="A0A520MZZ8"/>
<evidence type="ECO:0000313" key="3">
    <source>
        <dbReference type="Proteomes" id="UP000315825"/>
    </source>
</evidence>
<dbReference type="InterPro" id="IPR027417">
    <property type="entry name" value="P-loop_NTPase"/>
</dbReference>
<comment type="caution">
    <text evidence="2">The sequence shown here is derived from an EMBL/GenBank/DDBJ whole genome shotgun (WGS) entry which is preliminary data.</text>
</comment>
<dbReference type="GO" id="GO:0003678">
    <property type="term" value="F:DNA helicase activity"/>
    <property type="evidence" value="ECO:0007669"/>
    <property type="project" value="InterPro"/>
</dbReference>
<evidence type="ECO:0000313" key="2">
    <source>
        <dbReference type="EMBL" id="RZO26807.1"/>
    </source>
</evidence>
<dbReference type="Gene3D" id="3.40.50.300">
    <property type="entry name" value="P-loop containing nucleotide triphosphate hydrolases"/>
    <property type="match status" value="1"/>
</dbReference>
<protein>
    <recommendedName>
        <fullName evidence="1">DNA helicase Pif1-like DEAD-box helicase domain-containing protein</fullName>
    </recommendedName>
</protein>
<evidence type="ECO:0000259" key="1">
    <source>
        <dbReference type="Pfam" id="PF05970"/>
    </source>
</evidence>
<dbReference type="GO" id="GO:0000723">
    <property type="term" value="P:telomere maintenance"/>
    <property type="evidence" value="ECO:0007669"/>
    <property type="project" value="InterPro"/>
</dbReference>
<dbReference type="PANTHER" id="PTHR30050">
    <property type="entry name" value="CHROMOSOMAL REPLICATION INITIATOR PROTEIN DNAA"/>
    <property type="match status" value="1"/>
</dbReference>